<evidence type="ECO:0000256" key="4">
    <source>
        <dbReference type="SAM" id="MobiDB-lite"/>
    </source>
</evidence>
<dbReference type="CDD" id="cd00063">
    <property type="entry name" value="FN3"/>
    <property type="match status" value="3"/>
</dbReference>
<dbReference type="InterPro" id="IPR036116">
    <property type="entry name" value="FN3_sf"/>
</dbReference>
<dbReference type="Gene3D" id="3.30.500.10">
    <property type="entry name" value="MHC class I-like antigen recognition-like"/>
    <property type="match status" value="1"/>
</dbReference>
<feature type="transmembrane region" description="Helical" evidence="5">
    <location>
        <begin position="311"/>
        <end position="336"/>
    </location>
</feature>
<accession>A0A3B4D4F5</accession>
<dbReference type="Gene3D" id="2.60.40.10">
    <property type="entry name" value="Immunoglobulins"/>
    <property type="match status" value="4"/>
</dbReference>
<dbReference type="InterPro" id="IPR003597">
    <property type="entry name" value="Ig_C1-set"/>
</dbReference>
<keyword evidence="5" id="KW-1133">Transmembrane helix</keyword>
<keyword evidence="6" id="KW-0732">Signal</keyword>
<comment type="similarity">
    <text evidence="3">Belongs to the MHC class I family.</text>
</comment>
<evidence type="ECO:0000259" key="7">
    <source>
        <dbReference type="PROSITE" id="PS50835"/>
    </source>
</evidence>
<sequence length="680" mass="75032">MALVALCVLVLLSVVGPAVSDKHSLYYIYTALSKDVQVPGIYEFTALGLLDDREIDYYNSKEQVKVPKQEWMKEKMQPDYWEKGTQSRKSKEQWFKVNVDILMQRMRHNQTDLHVLQWRHGCEIDEADGKPKFLKGIDEYSYDGDEFLSFDDDNMRWIAPVPEALQTKRKWDDVPILNQYTKGYLEKECVDWLTKFMEYGKESLRKHSKPDVHALSKKSTTNSDKLTLTCLATGFYPKDVTLCVRKFRTSLPEHLLTSSGVRPNDDGTYQLRKSVDIQVDETAEYDCYVNHITLAEPIITKWEGPPSQGGLGLAIGGALAGVIVLAVLIGVIFFILKRRVAFTDPKNLTVLEISTTSVKVQWEKALGGIDRYILMVSPIPANGARQIIVPSDQDSAEINHLNPGCLYNISVVAKKGSKQSQPATVQATTAFTDPKNLTVLEISTTSVKVQWEKALGAIDRYILMVSPSPANGARQIIVPSDQDSAEINHLNPGCLYNISVVTEKGSEQSQPATVQATTVISSPTNLKVVEITARSVKVQWEKALGEFDRYILVASLSQANEFNPGQKIQVPSGENSAKIDDLDPGCSYNISVVAKKGSAQSQPATVQATTAAGSDTDSGRGSNKSSNENLSADFDASSDSASRSSGSPCDSVGNVNETTTLLRSDAKVYSPPDEEQRLLR</sequence>
<dbReference type="OrthoDB" id="8936120at2759"/>
<dbReference type="Proteomes" id="UP001501920">
    <property type="component" value="Chromosome 11"/>
</dbReference>
<feature type="compositionally biased region" description="Polar residues" evidence="4">
    <location>
        <begin position="653"/>
        <end position="662"/>
    </location>
</feature>
<dbReference type="AlphaFoldDB" id="A0A3B4D4F5"/>
<feature type="signal peptide" evidence="6">
    <location>
        <begin position="1"/>
        <end position="20"/>
    </location>
</feature>
<dbReference type="InterPro" id="IPR037055">
    <property type="entry name" value="MHC_I-like_Ag-recog_sf"/>
</dbReference>
<dbReference type="InterPro" id="IPR011161">
    <property type="entry name" value="MHC_I-like_Ag-recog"/>
</dbReference>
<evidence type="ECO:0000256" key="5">
    <source>
        <dbReference type="SAM" id="Phobius"/>
    </source>
</evidence>
<evidence type="ECO:0000256" key="6">
    <source>
        <dbReference type="SAM" id="SignalP"/>
    </source>
</evidence>
<dbReference type="InterPro" id="IPR036179">
    <property type="entry name" value="Ig-like_dom_sf"/>
</dbReference>
<keyword evidence="2" id="KW-0393">Immunoglobulin domain</keyword>
<dbReference type="GO" id="GO:0005615">
    <property type="term" value="C:extracellular space"/>
    <property type="evidence" value="ECO:0007669"/>
    <property type="project" value="TreeGrafter"/>
</dbReference>
<dbReference type="PANTHER" id="PTHR16675">
    <property type="entry name" value="MHC CLASS I-RELATED"/>
    <property type="match status" value="1"/>
</dbReference>
<keyword evidence="10" id="KW-1185">Reference proteome</keyword>
<dbReference type="RefSeq" id="XP_017537772.2">
    <property type="nucleotide sequence ID" value="XM_017682283.2"/>
</dbReference>
<dbReference type="SUPFAM" id="SSF49265">
    <property type="entry name" value="Fibronectin type III"/>
    <property type="match status" value="2"/>
</dbReference>
<dbReference type="InterPro" id="IPR003961">
    <property type="entry name" value="FN3_dom"/>
</dbReference>
<dbReference type="InterPro" id="IPR050208">
    <property type="entry name" value="MHC_class-I_related"/>
</dbReference>
<dbReference type="Pfam" id="PF07654">
    <property type="entry name" value="C1-set"/>
    <property type="match status" value="1"/>
</dbReference>
<dbReference type="PANTHER" id="PTHR16675:SF193">
    <property type="entry name" value="LOC571647 PROTEIN-RELATED"/>
    <property type="match status" value="1"/>
</dbReference>
<evidence type="ECO:0000313" key="10">
    <source>
        <dbReference type="Proteomes" id="UP001501920"/>
    </source>
</evidence>
<feature type="compositionally biased region" description="Low complexity" evidence="4">
    <location>
        <begin position="631"/>
        <end position="651"/>
    </location>
</feature>
<dbReference type="GeneTree" id="ENSGT01150000287002"/>
<evidence type="ECO:0000259" key="8">
    <source>
        <dbReference type="PROSITE" id="PS50853"/>
    </source>
</evidence>
<organism evidence="9 10">
    <name type="scientific">Pygocentrus nattereri</name>
    <name type="common">Red-bellied piranha</name>
    <dbReference type="NCBI Taxonomy" id="42514"/>
    <lineage>
        <taxon>Eukaryota</taxon>
        <taxon>Metazoa</taxon>
        <taxon>Chordata</taxon>
        <taxon>Craniata</taxon>
        <taxon>Vertebrata</taxon>
        <taxon>Euteleostomi</taxon>
        <taxon>Actinopterygii</taxon>
        <taxon>Neopterygii</taxon>
        <taxon>Teleostei</taxon>
        <taxon>Ostariophysi</taxon>
        <taxon>Characiformes</taxon>
        <taxon>Characoidei</taxon>
        <taxon>Pygocentrus</taxon>
    </lineage>
</organism>
<dbReference type="InterPro" id="IPR001039">
    <property type="entry name" value="MHC_I_a_a1/a2"/>
</dbReference>
<feature type="chain" id="PRO_5043792220" description="Ig-like domain-containing protein" evidence="6">
    <location>
        <begin position="21"/>
        <end position="680"/>
    </location>
</feature>
<dbReference type="SMART" id="SM00060">
    <property type="entry name" value="FN3"/>
    <property type="match status" value="3"/>
</dbReference>
<feature type="compositionally biased region" description="Polar residues" evidence="4">
    <location>
        <begin position="599"/>
        <end position="630"/>
    </location>
</feature>
<keyword evidence="5" id="KW-0812">Transmembrane</keyword>
<dbReference type="InterPro" id="IPR013783">
    <property type="entry name" value="Ig-like_fold"/>
</dbReference>
<dbReference type="PRINTS" id="PR01638">
    <property type="entry name" value="MHCCLASSI"/>
</dbReference>
<reference evidence="9" key="3">
    <citation type="submission" date="2025-09" db="UniProtKB">
        <authorList>
            <consortium name="Ensembl"/>
        </authorList>
    </citation>
    <scope>IDENTIFICATION</scope>
</reference>
<feature type="domain" description="Fibronectin type-III" evidence="8">
    <location>
        <begin position="344"/>
        <end position="435"/>
    </location>
</feature>
<keyword evidence="1" id="KW-0325">Glycoprotein</keyword>
<name>A0A3B4D4F5_PYGNA</name>
<dbReference type="InterPro" id="IPR003006">
    <property type="entry name" value="Ig/MHC_CS"/>
</dbReference>
<dbReference type="Pfam" id="PF00129">
    <property type="entry name" value="MHC_I"/>
    <property type="match status" value="1"/>
</dbReference>
<keyword evidence="5" id="KW-0472">Membrane</keyword>
<evidence type="ECO:0000256" key="1">
    <source>
        <dbReference type="ARBA" id="ARBA00023180"/>
    </source>
</evidence>
<reference evidence="9 10" key="1">
    <citation type="submission" date="2020-10" db="EMBL/GenBank/DDBJ databases">
        <title>Pygocentrus nattereri (red-bellied piranha) genome, fPygNat1, primary haplotype.</title>
        <authorList>
            <person name="Myers G."/>
            <person name="Meyer A."/>
            <person name="Karagic N."/>
            <person name="Pippel M."/>
            <person name="Winkler S."/>
            <person name="Tracey A."/>
            <person name="Wood J."/>
            <person name="Formenti G."/>
            <person name="Howe K."/>
            <person name="Fedrigo O."/>
            <person name="Jarvis E.D."/>
        </authorList>
    </citation>
    <scope>NUCLEOTIDE SEQUENCE [LARGE SCALE GENOMIC DNA]</scope>
</reference>
<dbReference type="InterPro" id="IPR011162">
    <property type="entry name" value="MHC_I/II-like_Ag-recog"/>
</dbReference>
<dbReference type="FunFam" id="3.30.500.10:FF:000005">
    <property type="entry name" value="MHC class I antigen ZKA transcript variant 1"/>
    <property type="match status" value="1"/>
</dbReference>
<evidence type="ECO:0008006" key="11">
    <source>
        <dbReference type="Google" id="ProtNLM"/>
    </source>
</evidence>
<dbReference type="SUPFAM" id="SSF54452">
    <property type="entry name" value="MHC antigen-recognition domain"/>
    <property type="match status" value="1"/>
</dbReference>
<dbReference type="PROSITE" id="PS50835">
    <property type="entry name" value="IG_LIKE"/>
    <property type="match status" value="1"/>
</dbReference>
<dbReference type="InterPro" id="IPR007110">
    <property type="entry name" value="Ig-like_dom"/>
</dbReference>
<feature type="domain" description="Ig-like" evidence="7">
    <location>
        <begin position="210"/>
        <end position="300"/>
    </location>
</feature>
<dbReference type="GO" id="GO:0009897">
    <property type="term" value="C:external side of plasma membrane"/>
    <property type="evidence" value="ECO:0007669"/>
    <property type="project" value="TreeGrafter"/>
</dbReference>
<evidence type="ECO:0000313" key="9">
    <source>
        <dbReference type="Ensembl" id="ENSPNAP00000019232.2"/>
    </source>
</evidence>
<dbReference type="SMART" id="SM00407">
    <property type="entry name" value="IGc1"/>
    <property type="match status" value="1"/>
</dbReference>
<dbReference type="Ensembl" id="ENSPNAT00000028944.2">
    <property type="protein sequence ID" value="ENSPNAP00000019232.2"/>
    <property type="gene ID" value="ENSPNAG00000025762.2"/>
</dbReference>
<dbReference type="PROSITE" id="PS00290">
    <property type="entry name" value="IG_MHC"/>
    <property type="match status" value="1"/>
</dbReference>
<evidence type="ECO:0000256" key="2">
    <source>
        <dbReference type="ARBA" id="ARBA00023319"/>
    </source>
</evidence>
<dbReference type="PROSITE" id="PS50853">
    <property type="entry name" value="FN3"/>
    <property type="match status" value="2"/>
</dbReference>
<protein>
    <recommendedName>
        <fullName evidence="11">Ig-like domain-containing protein</fullName>
    </recommendedName>
</protein>
<dbReference type="GO" id="GO:0006955">
    <property type="term" value="P:immune response"/>
    <property type="evidence" value="ECO:0007669"/>
    <property type="project" value="TreeGrafter"/>
</dbReference>
<dbReference type="SUPFAM" id="SSF48726">
    <property type="entry name" value="Immunoglobulin"/>
    <property type="match status" value="1"/>
</dbReference>
<reference evidence="9" key="2">
    <citation type="submission" date="2025-08" db="UniProtKB">
        <authorList>
            <consortium name="Ensembl"/>
        </authorList>
    </citation>
    <scope>IDENTIFICATION</scope>
</reference>
<dbReference type="GeneID" id="108410946"/>
<feature type="region of interest" description="Disordered" evidence="4">
    <location>
        <begin position="599"/>
        <end position="680"/>
    </location>
</feature>
<evidence type="ECO:0000256" key="3">
    <source>
        <dbReference type="RuleBase" id="RU004439"/>
    </source>
</evidence>
<dbReference type="STRING" id="42514.ENSPNAP00000019232"/>
<dbReference type="Pfam" id="PF00041">
    <property type="entry name" value="fn3"/>
    <property type="match status" value="3"/>
</dbReference>
<feature type="domain" description="Fibronectin type-III" evidence="8">
    <location>
        <begin position="522"/>
        <end position="614"/>
    </location>
</feature>
<proteinExistence type="inferred from homology"/>